<name>A0A022VRZ6_TRIRU</name>
<dbReference type="EMBL" id="KK207925">
    <property type="protein sequence ID" value="EZF48523.1"/>
    <property type="molecule type" value="Genomic_DNA"/>
</dbReference>
<feature type="region of interest" description="Disordered" evidence="1">
    <location>
        <begin position="62"/>
        <end position="85"/>
    </location>
</feature>
<evidence type="ECO:0000256" key="1">
    <source>
        <dbReference type="SAM" id="MobiDB-lite"/>
    </source>
</evidence>
<proteinExistence type="predicted"/>
<protein>
    <submittedName>
        <fullName evidence="3">Uncharacterized protein</fullName>
    </submittedName>
</protein>
<feature type="non-terminal residue" evidence="3">
    <location>
        <position position="137"/>
    </location>
</feature>
<keyword evidence="2" id="KW-1133">Transmembrane helix</keyword>
<evidence type="ECO:0000313" key="3">
    <source>
        <dbReference type="EMBL" id="EZF48523.1"/>
    </source>
</evidence>
<reference evidence="3" key="1">
    <citation type="submission" date="2014-02" db="EMBL/GenBank/DDBJ databases">
        <title>The Genome Sequence of Trichophyton rubrum (morphotype fischeri) CBS 288.86.</title>
        <authorList>
            <consortium name="The Broad Institute Genomics Platform"/>
            <person name="Cuomo C.A."/>
            <person name="White T.C."/>
            <person name="Graser Y."/>
            <person name="Martinez-Rossi N."/>
            <person name="Heitman J."/>
            <person name="Young S.K."/>
            <person name="Zeng Q."/>
            <person name="Gargeya S."/>
            <person name="Abouelleil A."/>
            <person name="Alvarado L."/>
            <person name="Chapman S.B."/>
            <person name="Gainer-Dewar J."/>
            <person name="Goldberg J."/>
            <person name="Griggs A."/>
            <person name="Gujja S."/>
            <person name="Hansen M."/>
            <person name="Howarth C."/>
            <person name="Imamovic A."/>
            <person name="Larimer J."/>
            <person name="Martinez D."/>
            <person name="Murphy C."/>
            <person name="Pearson M.D."/>
            <person name="Persinoti G."/>
            <person name="Poon T."/>
            <person name="Priest M."/>
            <person name="Roberts A.D."/>
            <person name="Saif S."/>
            <person name="Shea T.D."/>
            <person name="Sykes S.N."/>
            <person name="Wortman J."/>
            <person name="Nusbaum C."/>
            <person name="Birren B."/>
        </authorList>
    </citation>
    <scope>NUCLEOTIDE SEQUENCE [LARGE SCALE GENOMIC DNA]</scope>
    <source>
        <strain evidence="3">CBS 288.86</strain>
    </source>
</reference>
<keyword evidence="2" id="KW-0472">Membrane</keyword>
<keyword evidence="2" id="KW-0812">Transmembrane</keyword>
<dbReference type="Proteomes" id="UP000023758">
    <property type="component" value="Unassembled WGS sequence"/>
</dbReference>
<feature type="compositionally biased region" description="Basic and acidic residues" evidence="1">
    <location>
        <begin position="71"/>
        <end position="83"/>
    </location>
</feature>
<gene>
    <name evidence="3" type="ORF">H103_07829</name>
</gene>
<accession>A0A022VRZ6</accession>
<sequence length="137" mass="15261">MTIIVEIYVRAGVHPHVDVIIMYVLMLPLFACHLGLLEHNTDQGKRRHIFVASLHYPVHLHASASSSSPRQKRENNNRRERTYDTTSSLVLSHRVLSCAPLSSLLPAYGVVKLVLGLLAKSVANSPAQKDRDRPGHP</sequence>
<organism evidence="3">
    <name type="scientific">Trichophyton rubrum CBS 288.86</name>
    <dbReference type="NCBI Taxonomy" id="1215330"/>
    <lineage>
        <taxon>Eukaryota</taxon>
        <taxon>Fungi</taxon>
        <taxon>Dikarya</taxon>
        <taxon>Ascomycota</taxon>
        <taxon>Pezizomycotina</taxon>
        <taxon>Eurotiomycetes</taxon>
        <taxon>Eurotiomycetidae</taxon>
        <taxon>Onygenales</taxon>
        <taxon>Arthrodermataceae</taxon>
        <taxon>Trichophyton</taxon>
    </lineage>
</organism>
<dbReference type="HOGENOM" id="CLU_1922211_0_0_1"/>
<feature type="transmembrane region" description="Helical" evidence="2">
    <location>
        <begin position="20"/>
        <end position="37"/>
    </location>
</feature>
<dbReference type="AlphaFoldDB" id="A0A022VRZ6"/>
<evidence type="ECO:0000256" key="2">
    <source>
        <dbReference type="SAM" id="Phobius"/>
    </source>
</evidence>